<sequence length="445" mass="47698">MTTTAMNPGRLDGRLVLPGEAGYDEARTVWNAMVDRRPRMVVRCASVGDVVAAVRTARELDLELGVRCGGHSALGLAVPDDGLMVDLRPMGGVRVDPVRRRAWVQGGALLGALDREAQRYGLATTAGNVSHTGVGGLTLGGGMGWLARQYGLACDNVASFTMVTADGDVVHASPTENPDLFWGLRGGGGNFGIVTEFEFRLHPVGTRALVAEYTFPLDRALPAFRHWRDLNAEAPRQATFTASLGGDGQVVLGFVWVGDPAEARKLLPAMRGLGRTVATRVHEPSYVELQRQDDTTGRHALRRYSKGHYLRRLPDEAIEAFLLRGSTGSGEGLPNAGLQAYGGAISDVPDDETAFSHRGTVFEFGCGTGWTDPAEDAARKASARRCAAALAPFASGVYVNALSDDGAEGVRRAYSPDKLARLTTLKTAYDPHNVFHLNHNIRPAR</sequence>
<dbReference type="PANTHER" id="PTHR42973">
    <property type="entry name" value="BINDING OXIDOREDUCTASE, PUTATIVE (AFU_ORTHOLOGUE AFUA_1G17690)-RELATED"/>
    <property type="match status" value="1"/>
</dbReference>
<evidence type="ECO:0000256" key="4">
    <source>
        <dbReference type="ARBA" id="ARBA00022827"/>
    </source>
</evidence>
<keyword evidence="4" id="KW-0274">FAD</keyword>
<proteinExistence type="inferred from homology"/>
<comment type="caution">
    <text evidence="7">The sequence shown here is derived from an EMBL/GenBank/DDBJ whole genome shotgun (WGS) entry which is preliminary data.</text>
</comment>
<dbReference type="AlphaFoldDB" id="A0A543BT46"/>
<dbReference type="Gene3D" id="3.30.43.10">
    <property type="entry name" value="Uridine Diphospho-n-acetylenolpyruvylglucosamine Reductase, domain 2"/>
    <property type="match status" value="1"/>
</dbReference>
<dbReference type="InterPro" id="IPR050416">
    <property type="entry name" value="FAD-linked_Oxidoreductase"/>
</dbReference>
<organism evidence="7 8">
    <name type="scientific">Actinoallomurus bryophytorum</name>
    <dbReference type="NCBI Taxonomy" id="1490222"/>
    <lineage>
        <taxon>Bacteria</taxon>
        <taxon>Bacillati</taxon>
        <taxon>Actinomycetota</taxon>
        <taxon>Actinomycetes</taxon>
        <taxon>Streptosporangiales</taxon>
        <taxon>Thermomonosporaceae</taxon>
        <taxon>Actinoallomurus</taxon>
    </lineage>
</organism>
<dbReference type="Pfam" id="PF01565">
    <property type="entry name" value="FAD_binding_4"/>
    <property type="match status" value="1"/>
</dbReference>
<reference evidence="7 8" key="1">
    <citation type="submission" date="2019-06" db="EMBL/GenBank/DDBJ databases">
        <title>Sequencing the genomes of 1000 actinobacteria strains.</title>
        <authorList>
            <person name="Klenk H.-P."/>
        </authorList>
    </citation>
    <scope>NUCLEOTIDE SEQUENCE [LARGE SCALE GENOMIC DNA]</scope>
    <source>
        <strain evidence="7 8">DSM 102200</strain>
    </source>
</reference>
<dbReference type="InterPro" id="IPR016167">
    <property type="entry name" value="FAD-bd_PCMH_sub1"/>
</dbReference>
<comment type="similarity">
    <text evidence="2">Belongs to the oxygen-dependent FAD-linked oxidoreductase family.</text>
</comment>
<dbReference type="InterPro" id="IPR016166">
    <property type="entry name" value="FAD-bd_PCMH"/>
</dbReference>
<accession>A0A543BT46</accession>
<dbReference type="RefSeq" id="WP_141963541.1">
    <property type="nucleotide sequence ID" value="NZ_VFOZ01000003.1"/>
</dbReference>
<evidence type="ECO:0000313" key="8">
    <source>
        <dbReference type="Proteomes" id="UP000316096"/>
    </source>
</evidence>
<dbReference type="Proteomes" id="UP000316096">
    <property type="component" value="Unassembled WGS sequence"/>
</dbReference>
<dbReference type="Pfam" id="PF08031">
    <property type="entry name" value="BBE"/>
    <property type="match status" value="1"/>
</dbReference>
<dbReference type="EMBL" id="VFOZ01000003">
    <property type="protein sequence ID" value="TQL87906.1"/>
    <property type="molecule type" value="Genomic_DNA"/>
</dbReference>
<evidence type="ECO:0000259" key="6">
    <source>
        <dbReference type="PROSITE" id="PS51387"/>
    </source>
</evidence>
<feature type="domain" description="FAD-binding PCMH-type" evidence="6">
    <location>
        <begin position="34"/>
        <end position="204"/>
    </location>
</feature>
<dbReference type="PANTHER" id="PTHR42973:SF39">
    <property type="entry name" value="FAD-BINDING PCMH-TYPE DOMAIN-CONTAINING PROTEIN"/>
    <property type="match status" value="1"/>
</dbReference>
<comment type="cofactor">
    <cofactor evidence="1">
        <name>FAD</name>
        <dbReference type="ChEBI" id="CHEBI:57692"/>
    </cofactor>
</comment>
<dbReference type="OrthoDB" id="5169292at2"/>
<evidence type="ECO:0000256" key="1">
    <source>
        <dbReference type="ARBA" id="ARBA00001974"/>
    </source>
</evidence>
<dbReference type="GO" id="GO:0016491">
    <property type="term" value="F:oxidoreductase activity"/>
    <property type="evidence" value="ECO:0007669"/>
    <property type="project" value="UniProtKB-KW"/>
</dbReference>
<dbReference type="GO" id="GO:0071949">
    <property type="term" value="F:FAD binding"/>
    <property type="evidence" value="ECO:0007669"/>
    <property type="project" value="InterPro"/>
</dbReference>
<gene>
    <name evidence="7" type="ORF">FB559_8517</name>
</gene>
<evidence type="ECO:0000256" key="2">
    <source>
        <dbReference type="ARBA" id="ARBA00005466"/>
    </source>
</evidence>
<name>A0A543BT46_9ACTN</name>
<dbReference type="InterPro" id="IPR006094">
    <property type="entry name" value="Oxid_FAD_bind_N"/>
</dbReference>
<dbReference type="InterPro" id="IPR016169">
    <property type="entry name" value="FAD-bd_PCMH_sub2"/>
</dbReference>
<keyword evidence="3" id="KW-0285">Flavoprotein</keyword>
<dbReference type="PROSITE" id="PS51387">
    <property type="entry name" value="FAD_PCMH"/>
    <property type="match status" value="1"/>
</dbReference>
<protein>
    <submittedName>
        <fullName evidence="7">FAD/FMN-containing dehydrogenase</fullName>
    </submittedName>
</protein>
<dbReference type="Gene3D" id="3.40.462.20">
    <property type="match status" value="1"/>
</dbReference>
<evidence type="ECO:0000256" key="5">
    <source>
        <dbReference type="ARBA" id="ARBA00023002"/>
    </source>
</evidence>
<keyword evidence="5" id="KW-0560">Oxidoreductase</keyword>
<evidence type="ECO:0000313" key="7">
    <source>
        <dbReference type="EMBL" id="TQL87906.1"/>
    </source>
</evidence>
<keyword evidence="8" id="KW-1185">Reference proteome</keyword>
<dbReference type="Gene3D" id="3.30.465.10">
    <property type="match status" value="1"/>
</dbReference>
<evidence type="ECO:0000256" key="3">
    <source>
        <dbReference type="ARBA" id="ARBA00022630"/>
    </source>
</evidence>
<dbReference type="InterPro" id="IPR012951">
    <property type="entry name" value="BBE"/>
</dbReference>
<dbReference type="SUPFAM" id="SSF56176">
    <property type="entry name" value="FAD-binding/transporter-associated domain-like"/>
    <property type="match status" value="1"/>
</dbReference>
<dbReference type="InterPro" id="IPR036318">
    <property type="entry name" value="FAD-bd_PCMH-like_sf"/>
</dbReference>